<dbReference type="EMBL" id="LTAI01000374">
    <property type="protein sequence ID" value="ORD98936.1"/>
    <property type="molecule type" value="Genomic_DNA"/>
</dbReference>
<dbReference type="VEuPathDB" id="MicrosporidiaDB:A0H76_1681"/>
<keyword evidence="1" id="KW-0732">Signal</keyword>
<sequence>MMRIFFILNLIYHIESSDILKIEKKIDEIVKSLDNCMDKIDSIHNYNKLSYNLIIFIINEKIIKPYDTKFNIYIDVHRYITLKVIDLNENNCTLNSDLNNNKFKDDIEHFHKNMSYEELNDYLGILNNFLYFIELERNLLNVYCLKHIMNIFTNEIIMSQVLQNKLDYHLNHLYILSNDEMIVLISKINRQVPFYLFKKEMLRYYISYKIIIYKKNLDNIHQLLLKHKKKSLINEKLRVLKYHILEFINSF</sequence>
<name>A0A1X0QGM8_9MICR</name>
<evidence type="ECO:0000313" key="3">
    <source>
        <dbReference type="Proteomes" id="UP000192501"/>
    </source>
</evidence>
<feature type="signal peptide" evidence="1">
    <location>
        <begin position="1"/>
        <end position="16"/>
    </location>
</feature>
<dbReference type="Proteomes" id="UP000192501">
    <property type="component" value="Unassembled WGS sequence"/>
</dbReference>
<evidence type="ECO:0000313" key="2">
    <source>
        <dbReference type="EMBL" id="ORD98936.1"/>
    </source>
</evidence>
<reference evidence="2 3" key="1">
    <citation type="journal article" date="2017" name="Environ. Microbiol.">
        <title>Decay of the glycolytic pathway and adaptation to intranuclear parasitism within Enterocytozoonidae microsporidia.</title>
        <authorList>
            <person name="Wiredu Boakye D."/>
            <person name="Jaroenlak P."/>
            <person name="Prachumwat A."/>
            <person name="Williams T.A."/>
            <person name="Bateman K.S."/>
            <person name="Itsathitphaisarn O."/>
            <person name="Sritunyalucksana K."/>
            <person name="Paszkiewicz K.H."/>
            <person name="Moore K.A."/>
            <person name="Stentiford G.D."/>
            <person name="Williams B.A."/>
        </authorList>
    </citation>
    <scope>NUCLEOTIDE SEQUENCE [LARGE SCALE GENOMIC DNA]</scope>
    <source>
        <strain evidence="3">canceri</strain>
    </source>
</reference>
<dbReference type="AlphaFoldDB" id="A0A1X0QGM8"/>
<organism evidence="2 3">
    <name type="scientific">Hepatospora eriocheir</name>
    <dbReference type="NCBI Taxonomy" id="1081669"/>
    <lineage>
        <taxon>Eukaryota</taxon>
        <taxon>Fungi</taxon>
        <taxon>Fungi incertae sedis</taxon>
        <taxon>Microsporidia</taxon>
        <taxon>Hepatosporidae</taxon>
        <taxon>Hepatospora</taxon>
    </lineage>
</organism>
<dbReference type="VEuPathDB" id="MicrosporidiaDB:HERIO_1635"/>
<proteinExistence type="predicted"/>
<comment type="caution">
    <text evidence="2">The sequence shown here is derived from an EMBL/GenBank/DDBJ whole genome shotgun (WGS) entry which is preliminary data.</text>
</comment>
<evidence type="ECO:0000256" key="1">
    <source>
        <dbReference type="SAM" id="SignalP"/>
    </source>
</evidence>
<accession>A0A1X0QGM8</accession>
<protein>
    <submittedName>
        <fullName evidence="2">Uncharacterized protein</fullName>
    </submittedName>
</protein>
<gene>
    <name evidence="2" type="ORF">A0H76_1681</name>
</gene>
<feature type="chain" id="PRO_5012710253" evidence="1">
    <location>
        <begin position="17"/>
        <end position="251"/>
    </location>
</feature>